<evidence type="ECO:0000256" key="1">
    <source>
        <dbReference type="SAM" id="MobiDB-lite"/>
    </source>
</evidence>
<gene>
    <name evidence="2" type="ORF">NJT12_23590</name>
</gene>
<comment type="caution">
    <text evidence="2">The sequence shown here is derived from an EMBL/GenBank/DDBJ whole genome shotgun (WGS) entry which is preliminary data.</text>
</comment>
<sequence length="72" mass="8232">MEDSKGNNKQDVSEKRQERDKEEVIAEGVAVVVNGGFEGFDHRKKNLKAILKLMKVKYACKSDALRIWPWGL</sequence>
<name>A0ABT4WKX8_9FLAO</name>
<evidence type="ECO:0000313" key="2">
    <source>
        <dbReference type="EMBL" id="MDA6072609.1"/>
    </source>
</evidence>
<feature type="region of interest" description="Disordered" evidence="1">
    <location>
        <begin position="1"/>
        <end position="22"/>
    </location>
</feature>
<organism evidence="2 3">
    <name type="scientific">Flavobacterium azizsancarii</name>
    <dbReference type="NCBI Taxonomy" id="2961580"/>
    <lineage>
        <taxon>Bacteria</taxon>
        <taxon>Pseudomonadati</taxon>
        <taxon>Bacteroidota</taxon>
        <taxon>Flavobacteriia</taxon>
        <taxon>Flavobacteriales</taxon>
        <taxon>Flavobacteriaceae</taxon>
        <taxon>Flavobacterium</taxon>
    </lineage>
</organism>
<proteinExistence type="predicted"/>
<protein>
    <submittedName>
        <fullName evidence="2">Uncharacterized protein</fullName>
    </submittedName>
</protein>
<keyword evidence="3" id="KW-1185">Reference proteome</keyword>
<dbReference type="Proteomes" id="UP001212170">
    <property type="component" value="Unassembled WGS sequence"/>
</dbReference>
<accession>A0ABT4WKX8</accession>
<evidence type="ECO:0000313" key="3">
    <source>
        <dbReference type="Proteomes" id="UP001212170"/>
    </source>
</evidence>
<reference evidence="2 3" key="1">
    <citation type="journal article" date="2023" name="Chemosphere">
        <title>Whole genome analysis of Flavobacterium aziz-sancarii sp. nov., isolated from Ardley Island (Antarctica), revealed a rich resistome and bioremediation potential.</title>
        <authorList>
            <person name="Otur C."/>
            <person name="Okay S."/>
            <person name="Kurt-Kizildogan A."/>
        </authorList>
    </citation>
    <scope>NUCLEOTIDE SEQUENCE [LARGE SCALE GENOMIC DNA]</scope>
    <source>
        <strain evidence="2 3">AC</strain>
    </source>
</reference>
<dbReference type="RefSeq" id="WP_271338570.1">
    <property type="nucleotide sequence ID" value="NZ_JAMZNK010000071.1"/>
</dbReference>
<dbReference type="EMBL" id="JAMZNK010000071">
    <property type="protein sequence ID" value="MDA6072609.1"/>
    <property type="molecule type" value="Genomic_DNA"/>
</dbReference>